<feature type="domain" description="Helitron helicase-like" evidence="1">
    <location>
        <begin position="29"/>
        <end position="90"/>
    </location>
</feature>
<sequence>MQTLFVLAAYCCVIIPFCRRSVLHSASVRNDVASARLFMRNMDAFIEHVIGVAPKHMKSKPFDSLFGEVRAYFGMIETQGGGMLHAHFLIWHVDVPPNTDAFYRAMAAHGEQYYRDIEAFMDSIVSTSMPIRVEDSSCVFCGYSYANLQELLIPSEAFKDPYKPQRGDNTRGEPILVRCSRCGTELSSQHVIRRLLLEHRPSSWPPSMRSYSSAEHAMAVRLVTPHRGIIPAAKSAIYRRDLYLFDVHTADVKEDYHDDEYVNYLRDLNRAPYRLEQRENDAFHNDAVARTLPMLPPSISDERWMPRAVAFAVSMLVFLFNMHWWSCVGSCFKKSRAAASGECRYGFPRSRVARSTSSDDGVLIKDRAPFEFVNGFNREIMLAFWSNHEIEVVTGGHNALLRIYYATKRRQLREARNANKDAEAQPIGSRQRAAIGRRRVASLLYAITNRREIAGPLAALYVLRGSCAYMSTSCASFPLRNVLHELVEQQSHPCNLVELQTSGMDGVTFRAASFLDDYLFRPATLEEISIYEFVATHFRRKGTLKSPTTALFMSEHPLFNSHCIGLREDEVVPVLVGMRMPFIDADS</sequence>
<dbReference type="OrthoDB" id="116992at2759"/>
<dbReference type="EMBL" id="KI678456">
    <property type="protein sequence ID" value="ETL98857.1"/>
    <property type="molecule type" value="Genomic_DNA"/>
</dbReference>
<organism evidence="2">
    <name type="scientific">Phytophthora nicotianae</name>
    <name type="common">Potato buckeye rot agent</name>
    <name type="synonym">Phytophthora parasitica</name>
    <dbReference type="NCBI Taxonomy" id="4792"/>
    <lineage>
        <taxon>Eukaryota</taxon>
        <taxon>Sar</taxon>
        <taxon>Stramenopiles</taxon>
        <taxon>Oomycota</taxon>
        <taxon>Peronosporomycetes</taxon>
        <taxon>Peronosporales</taxon>
        <taxon>Peronosporaceae</taxon>
        <taxon>Phytophthora</taxon>
    </lineage>
</organism>
<accession>W2LN34</accession>
<gene>
    <name evidence="2" type="ORF">L917_04142</name>
</gene>
<evidence type="ECO:0000259" key="1">
    <source>
        <dbReference type="Pfam" id="PF14214"/>
    </source>
</evidence>
<protein>
    <recommendedName>
        <fullName evidence="1">Helitron helicase-like domain-containing protein</fullName>
    </recommendedName>
</protein>
<dbReference type="Pfam" id="PF14214">
    <property type="entry name" value="Helitron_like_N"/>
    <property type="match status" value="1"/>
</dbReference>
<reference evidence="2" key="1">
    <citation type="submission" date="2013-11" db="EMBL/GenBank/DDBJ databases">
        <title>The Genome Sequence of Phytophthora parasitica CHvinca01.</title>
        <authorList>
            <consortium name="The Broad Institute Genomics Platform"/>
            <person name="Russ C."/>
            <person name="Tyler B."/>
            <person name="Panabieres F."/>
            <person name="Shan W."/>
            <person name="Tripathy S."/>
            <person name="Grunwald N."/>
            <person name="Machado M."/>
            <person name="Johnson C.S."/>
            <person name="Arredondo F."/>
            <person name="Hong C."/>
            <person name="Coffey M."/>
            <person name="Young S.K."/>
            <person name="Zeng Q."/>
            <person name="Gargeya S."/>
            <person name="Fitzgerald M."/>
            <person name="Abouelleil A."/>
            <person name="Alvarado L."/>
            <person name="Chapman S.B."/>
            <person name="Gainer-Dewar J."/>
            <person name="Goldberg J."/>
            <person name="Griggs A."/>
            <person name="Gujja S."/>
            <person name="Hansen M."/>
            <person name="Howarth C."/>
            <person name="Imamovic A."/>
            <person name="Ireland A."/>
            <person name="Larimer J."/>
            <person name="McCowan C."/>
            <person name="Murphy C."/>
            <person name="Pearson M."/>
            <person name="Poon T.W."/>
            <person name="Priest M."/>
            <person name="Roberts A."/>
            <person name="Saif S."/>
            <person name="Shea T."/>
            <person name="Sykes S."/>
            <person name="Wortman J."/>
            <person name="Nusbaum C."/>
            <person name="Birren B."/>
        </authorList>
    </citation>
    <scope>NUCLEOTIDE SEQUENCE [LARGE SCALE GENOMIC DNA]</scope>
    <source>
        <strain evidence="2">CHvinca01</strain>
    </source>
</reference>
<dbReference type="AlphaFoldDB" id="W2LN34"/>
<dbReference type="InterPro" id="IPR025476">
    <property type="entry name" value="Helitron_helicase-like"/>
</dbReference>
<evidence type="ECO:0000313" key="2">
    <source>
        <dbReference type="EMBL" id="ETL98857.1"/>
    </source>
</evidence>
<name>W2LN34_PHYNI</name>
<dbReference type="Proteomes" id="UP000054423">
    <property type="component" value="Unassembled WGS sequence"/>
</dbReference>
<proteinExistence type="predicted"/>
<dbReference type="VEuPathDB" id="FungiDB:PPTG_02632"/>